<dbReference type="AlphaFoldDB" id="W2FSW7"/>
<gene>
    <name evidence="1" type="ORF">L915_19243</name>
</gene>
<organism evidence="1">
    <name type="scientific">Phytophthora nicotianae</name>
    <name type="common">Potato buckeye rot agent</name>
    <name type="synonym">Phytophthora parasitica</name>
    <dbReference type="NCBI Taxonomy" id="4792"/>
    <lineage>
        <taxon>Eukaryota</taxon>
        <taxon>Sar</taxon>
        <taxon>Stramenopiles</taxon>
        <taxon>Oomycota</taxon>
        <taxon>Peronosporomycetes</taxon>
        <taxon>Peronosporales</taxon>
        <taxon>Peronosporaceae</taxon>
        <taxon>Phytophthora</taxon>
    </lineage>
</organism>
<dbReference type="EMBL" id="KI689184">
    <property type="protein sequence ID" value="ETK73862.1"/>
    <property type="molecule type" value="Genomic_DNA"/>
</dbReference>
<dbReference type="Proteomes" id="UP000053236">
    <property type="component" value="Unassembled WGS sequence"/>
</dbReference>
<reference evidence="1" key="1">
    <citation type="submission" date="2013-11" db="EMBL/GenBank/DDBJ databases">
        <title>The Genome Sequence of Phytophthora parasitica CJ02B3.</title>
        <authorList>
            <consortium name="The Broad Institute Genomics Platform"/>
            <person name="Russ C."/>
            <person name="Tyler B."/>
            <person name="Panabieres F."/>
            <person name="Shan W."/>
            <person name="Tripathy S."/>
            <person name="Grunwald N."/>
            <person name="Machado M."/>
            <person name="Johnson C.S."/>
            <person name="Arredondo F."/>
            <person name="Hong C."/>
            <person name="Coffey M."/>
            <person name="Young S.K."/>
            <person name="Zeng Q."/>
            <person name="Gargeya S."/>
            <person name="Fitzgerald M."/>
            <person name="Abouelleil A."/>
            <person name="Alvarado L."/>
            <person name="Chapman S.B."/>
            <person name="Gainer-Dewar J."/>
            <person name="Goldberg J."/>
            <person name="Griggs A."/>
            <person name="Gujja S."/>
            <person name="Hansen M."/>
            <person name="Howarth C."/>
            <person name="Imamovic A."/>
            <person name="Ireland A."/>
            <person name="Larimer J."/>
            <person name="McCowan C."/>
            <person name="Murphy C."/>
            <person name="Pearson M."/>
            <person name="Poon T.W."/>
            <person name="Priest M."/>
            <person name="Roberts A."/>
            <person name="Saif S."/>
            <person name="Shea T."/>
            <person name="Sykes S."/>
            <person name="Wortman J."/>
            <person name="Nusbaum C."/>
            <person name="Birren B."/>
        </authorList>
    </citation>
    <scope>NUCLEOTIDE SEQUENCE [LARGE SCALE GENOMIC DNA]</scope>
    <source>
        <strain evidence="1">CJ02B3</strain>
    </source>
</reference>
<sequence>MADQERIRASILRLLIRTDAIREMDVEFVLKMNPQADIPFLSLDFSNAVTEELSSELEGLYGEASAVLPEMDASTVGCYRCRLGISELG</sequence>
<evidence type="ECO:0000313" key="1">
    <source>
        <dbReference type="EMBL" id="ETK73862.1"/>
    </source>
</evidence>
<proteinExistence type="predicted"/>
<protein>
    <submittedName>
        <fullName evidence="1">Uncharacterized protein</fullName>
    </submittedName>
</protein>
<accession>W2FSW7</accession>
<name>W2FSW7_PHYNI</name>